<dbReference type="Proteomes" id="UP001500728">
    <property type="component" value="Unassembled WGS sequence"/>
</dbReference>
<organism evidence="1 2">
    <name type="scientific">Streptomyces labedae</name>
    <dbReference type="NCBI Taxonomy" id="285569"/>
    <lineage>
        <taxon>Bacteria</taxon>
        <taxon>Bacillati</taxon>
        <taxon>Actinomycetota</taxon>
        <taxon>Actinomycetes</taxon>
        <taxon>Kitasatosporales</taxon>
        <taxon>Streptomycetaceae</taxon>
        <taxon>Streptomyces</taxon>
    </lineage>
</organism>
<keyword evidence="2" id="KW-1185">Reference proteome</keyword>
<reference evidence="2" key="1">
    <citation type="journal article" date="2019" name="Int. J. Syst. Evol. Microbiol.">
        <title>The Global Catalogue of Microorganisms (GCM) 10K type strain sequencing project: providing services to taxonomists for standard genome sequencing and annotation.</title>
        <authorList>
            <consortium name="The Broad Institute Genomics Platform"/>
            <consortium name="The Broad Institute Genome Sequencing Center for Infectious Disease"/>
            <person name="Wu L."/>
            <person name="Ma J."/>
        </authorList>
    </citation>
    <scope>NUCLEOTIDE SEQUENCE [LARGE SCALE GENOMIC DNA]</scope>
    <source>
        <strain evidence="2">JCM 9381</strain>
    </source>
</reference>
<dbReference type="RefSeq" id="WP_346150656.1">
    <property type="nucleotide sequence ID" value="NZ_BAAAUW010000001.1"/>
</dbReference>
<protein>
    <recommendedName>
        <fullName evidence="3">N-acetyltransferase domain-containing protein</fullName>
    </recommendedName>
</protein>
<dbReference type="EMBL" id="BAAAUW010000001">
    <property type="protein sequence ID" value="GAA3246882.1"/>
    <property type="molecule type" value="Genomic_DNA"/>
</dbReference>
<dbReference type="SUPFAM" id="SSF55729">
    <property type="entry name" value="Acyl-CoA N-acyltransferases (Nat)"/>
    <property type="match status" value="1"/>
</dbReference>
<evidence type="ECO:0000313" key="1">
    <source>
        <dbReference type="EMBL" id="GAA3246882.1"/>
    </source>
</evidence>
<accession>A0ABP6QR59</accession>
<gene>
    <name evidence="1" type="ORF">GCM10010469_03040</name>
</gene>
<sequence length="258" mass="28498">MTEPSPLPGDPSELHLRISYDDGLWDTPQADTLECWNVAVLHRRRAHGEHHEPVSSSGCTTADCSSCTVEDVVVGSMTFYRVHLDRGRNAYWAMEEESEELYETAQVLLDPETGSFTDEVSEQLEYVGSALLVMNRVTLDPPWRGHGLAAVLACEVITRLMAGCRAVACSPGITDLSSHRLTARAEWDRVNAKIAQGWESLGFRPYRDNVYLLSPASQDLEEQRGALRQHLADLGGLWRTDASRSVSLADEAGSPESL</sequence>
<evidence type="ECO:0000313" key="2">
    <source>
        <dbReference type="Proteomes" id="UP001500728"/>
    </source>
</evidence>
<evidence type="ECO:0008006" key="3">
    <source>
        <dbReference type="Google" id="ProtNLM"/>
    </source>
</evidence>
<name>A0ABP6QR59_9ACTN</name>
<dbReference type="InterPro" id="IPR016181">
    <property type="entry name" value="Acyl_CoA_acyltransferase"/>
</dbReference>
<comment type="caution">
    <text evidence="1">The sequence shown here is derived from an EMBL/GenBank/DDBJ whole genome shotgun (WGS) entry which is preliminary data.</text>
</comment>
<proteinExistence type="predicted"/>